<dbReference type="PANTHER" id="PTHR23514:SF3">
    <property type="entry name" value="BYPASS OF STOP CODON PROTEIN 6"/>
    <property type="match status" value="1"/>
</dbReference>
<feature type="transmembrane region" description="Helical" evidence="7">
    <location>
        <begin position="219"/>
        <end position="238"/>
    </location>
</feature>
<dbReference type="InterPro" id="IPR020846">
    <property type="entry name" value="MFS_dom"/>
</dbReference>
<feature type="transmembrane region" description="Helical" evidence="7">
    <location>
        <begin position="158"/>
        <end position="179"/>
    </location>
</feature>
<evidence type="ECO:0000256" key="3">
    <source>
        <dbReference type="ARBA" id="ARBA00022448"/>
    </source>
</evidence>
<name>A0A7W8HA42_9FIRM</name>
<dbReference type="EMBL" id="JACHFW010000005">
    <property type="protein sequence ID" value="MBB5264589.1"/>
    <property type="molecule type" value="Genomic_DNA"/>
</dbReference>
<feature type="transmembrane region" description="Helical" evidence="7">
    <location>
        <begin position="99"/>
        <end position="119"/>
    </location>
</feature>
<evidence type="ECO:0000256" key="6">
    <source>
        <dbReference type="ARBA" id="ARBA00023136"/>
    </source>
</evidence>
<reference evidence="9 10" key="1">
    <citation type="submission" date="2020-08" db="EMBL/GenBank/DDBJ databases">
        <title>Genomic Encyclopedia of Type Strains, Phase IV (KMG-IV): sequencing the most valuable type-strain genomes for metagenomic binning, comparative biology and taxonomic classification.</title>
        <authorList>
            <person name="Goeker M."/>
        </authorList>
    </citation>
    <scope>NUCLEOTIDE SEQUENCE [LARGE SCALE GENOMIC DNA]</scope>
    <source>
        <strain evidence="9 10">DSM 106146</strain>
    </source>
</reference>
<keyword evidence="5 7" id="KW-1133">Transmembrane helix</keyword>
<comment type="subcellular location">
    <subcellularLocation>
        <location evidence="1">Cell membrane</location>
        <topology evidence="1">Multi-pass membrane protein</topology>
    </subcellularLocation>
</comment>
<dbReference type="PROSITE" id="PS50850">
    <property type="entry name" value="MFS"/>
    <property type="match status" value="1"/>
</dbReference>
<feature type="transmembrane region" description="Helical" evidence="7">
    <location>
        <begin position="40"/>
        <end position="59"/>
    </location>
</feature>
<comment type="similarity">
    <text evidence="2">Belongs to the major facilitator superfamily.</text>
</comment>
<dbReference type="Proteomes" id="UP000543642">
    <property type="component" value="Unassembled WGS sequence"/>
</dbReference>
<evidence type="ECO:0000313" key="9">
    <source>
        <dbReference type="EMBL" id="MBB5264589.1"/>
    </source>
</evidence>
<feature type="domain" description="Major facilitator superfamily (MFS) profile" evidence="8">
    <location>
        <begin position="5"/>
        <end position="390"/>
    </location>
</feature>
<dbReference type="Pfam" id="PF07690">
    <property type="entry name" value="MFS_1"/>
    <property type="match status" value="1"/>
</dbReference>
<dbReference type="InterPro" id="IPR036259">
    <property type="entry name" value="MFS_trans_sf"/>
</dbReference>
<dbReference type="RefSeq" id="WP_183773285.1">
    <property type="nucleotide sequence ID" value="NZ_CAWVEG010000173.1"/>
</dbReference>
<evidence type="ECO:0000259" key="8">
    <source>
        <dbReference type="PROSITE" id="PS50850"/>
    </source>
</evidence>
<dbReference type="InterPro" id="IPR011701">
    <property type="entry name" value="MFS"/>
</dbReference>
<dbReference type="SUPFAM" id="SSF103473">
    <property type="entry name" value="MFS general substrate transporter"/>
    <property type="match status" value="1"/>
</dbReference>
<accession>A0A7W8HA42</accession>
<keyword evidence="10" id="KW-1185">Reference proteome</keyword>
<organism evidence="9 10">
    <name type="scientific">Catenibacillus scindens</name>
    <dbReference type="NCBI Taxonomy" id="673271"/>
    <lineage>
        <taxon>Bacteria</taxon>
        <taxon>Bacillati</taxon>
        <taxon>Bacillota</taxon>
        <taxon>Clostridia</taxon>
        <taxon>Lachnospirales</taxon>
        <taxon>Lachnospiraceae</taxon>
        <taxon>Catenibacillus</taxon>
    </lineage>
</organism>
<dbReference type="AlphaFoldDB" id="A0A7W8HA42"/>
<evidence type="ECO:0000256" key="1">
    <source>
        <dbReference type="ARBA" id="ARBA00004651"/>
    </source>
</evidence>
<sequence>MTSLLLIIIYLAFISLGLPDSLLGSAWPTMHLDLGASVSWAGGISMIISAGTIVSSLASDRLTRKLGTGKVTAISVCMTAIALFGFSTSHSFLALCLWAIPYGLGAGSVDAALNNFVALHYPARHMSWLHCMWGIGASTGPVIMGWAITGGLRWNGGYMIISVIQIALTCVLLITLPLWKRTSSPYKNMNPAPQTAHAKARGERLTLRQLLGRSGIKEVLLCFACYSALEATAGMWAASYCTMYREIPAETAAQWASLFYLGITVGRFISGFITLRFNDRNMIRIGQIIAAIGIALVFLSAGEAVLLAGLICVGLGCAPIYPSIIHETPANFGPELSQAVIGIQMAFAYVGSCLMPPLFGLIAQCVSISLFPAFLLVFLVIMVIMSEKLHITVTKKL</sequence>
<gene>
    <name evidence="9" type="ORF">HNP82_001716</name>
</gene>
<feature type="transmembrane region" description="Helical" evidence="7">
    <location>
        <begin position="282"/>
        <end position="299"/>
    </location>
</feature>
<dbReference type="GO" id="GO:0005886">
    <property type="term" value="C:plasma membrane"/>
    <property type="evidence" value="ECO:0007669"/>
    <property type="project" value="UniProtKB-SubCell"/>
</dbReference>
<feature type="transmembrane region" description="Helical" evidence="7">
    <location>
        <begin position="71"/>
        <end position="93"/>
    </location>
</feature>
<protein>
    <submittedName>
        <fullName evidence="9">Fucose permease</fullName>
    </submittedName>
</protein>
<keyword evidence="3" id="KW-0813">Transport</keyword>
<keyword evidence="6 7" id="KW-0472">Membrane</keyword>
<dbReference type="InterPro" id="IPR051788">
    <property type="entry name" value="MFS_Transporter"/>
</dbReference>
<dbReference type="GO" id="GO:0022857">
    <property type="term" value="F:transmembrane transporter activity"/>
    <property type="evidence" value="ECO:0007669"/>
    <property type="project" value="InterPro"/>
</dbReference>
<keyword evidence="4 7" id="KW-0812">Transmembrane</keyword>
<evidence type="ECO:0000256" key="7">
    <source>
        <dbReference type="SAM" id="Phobius"/>
    </source>
</evidence>
<feature type="transmembrane region" description="Helical" evidence="7">
    <location>
        <begin position="258"/>
        <end position="275"/>
    </location>
</feature>
<feature type="transmembrane region" description="Helical" evidence="7">
    <location>
        <begin position="131"/>
        <end position="152"/>
    </location>
</feature>
<evidence type="ECO:0000256" key="5">
    <source>
        <dbReference type="ARBA" id="ARBA00022989"/>
    </source>
</evidence>
<feature type="transmembrane region" description="Helical" evidence="7">
    <location>
        <begin position="336"/>
        <end position="355"/>
    </location>
</feature>
<proteinExistence type="inferred from homology"/>
<dbReference type="Gene3D" id="1.20.1250.20">
    <property type="entry name" value="MFS general substrate transporter like domains"/>
    <property type="match status" value="1"/>
</dbReference>
<feature type="transmembrane region" description="Helical" evidence="7">
    <location>
        <begin position="361"/>
        <end position="385"/>
    </location>
</feature>
<dbReference type="PANTHER" id="PTHR23514">
    <property type="entry name" value="BYPASS OF STOP CODON PROTEIN 6"/>
    <property type="match status" value="1"/>
</dbReference>
<evidence type="ECO:0000313" key="10">
    <source>
        <dbReference type="Proteomes" id="UP000543642"/>
    </source>
</evidence>
<evidence type="ECO:0000256" key="4">
    <source>
        <dbReference type="ARBA" id="ARBA00022692"/>
    </source>
</evidence>
<evidence type="ECO:0000256" key="2">
    <source>
        <dbReference type="ARBA" id="ARBA00008335"/>
    </source>
</evidence>
<comment type="caution">
    <text evidence="9">The sequence shown here is derived from an EMBL/GenBank/DDBJ whole genome shotgun (WGS) entry which is preliminary data.</text>
</comment>